<dbReference type="GO" id="GO:0003868">
    <property type="term" value="F:4-hydroxyphenylpyruvate dioxygenase activity"/>
    <property type="evidence" value="ECO:0007669"/>
    <property type="project" value="UniProtKB-EC"/>
</dbReference>
<evidence type="ECO:0000256" key="15">
    <source>
        <dbReference type="ARBA" id="ARBA00022990"/>
    </source>
</evidence>
<evidence type="ECO:0000256" key="14">
    <source>
        <dbReference type="ARBA" id="ARBA00022964"/>
    </source>
</evidence>
<evidence type="ECO:0000256" key="10">
    <source>
        <dbReference type="ARBA" id="ARBA00022723"/>
    </source>
</evidence>
<dbReference type="Gene3D" id="3.10.180.10">
    <property type="entry name" value="2,3-Dihydroxybiphenyl 1,2-Dioxygenase, domain 1"/>
    <property type="match status" value="2"/>
</dbReference>
<dbReference type="InterPro" id="IPR005956">
    <property type="entry name" value="4OHPhenylPyrv_dOase"/>
</dbReference>
<comment type="subunit">
    <text evidence="6">Homodimer.</text>
</comment>
<keyword evidence="17 24" id="KW-0408">Iron</keyword>
<evidence type="ECO:0000256" key="4">
    <source>
        <dbReference type="ARBA" id="ARBA00005162"/>
    </source>
</evidence>
<dbReference type="GO" id="GO:0006572">
    <property type="term" value="P:L-tyrosine catabolic process"/>
    <property type="evidence" value="ECO:0007669"/>
    <property type="project" value="UniProtKB-KW"/>
</dbReference>
<evidence type="ECO:0000256" key="24">
    <source>
        <dbReference type="PIRSR" id="PIRSR009283-1"/>
    </source>
</evidence>
<evidence type="ECO:0000256" key="21">
    <source>
        <dbReference type="ARBA" id="ARBA00033727"/>
    </source>
</evidence>
<evidence type="ECO:0000256" key="8">
    <source>
        <dbReference type="ARBA" id="ARBA00022490"/>
    </source>
</evidence>
<keyword evidence="8" id="KW-0963">Cytoplasm</keyword>
<evidence type="ECO:0000256" key="19">
    <source>
        <dbReference type="ARBA" id="ARBA00023136"/>
    </source>
</evidence>
<evidence type="ECO:0000256" key="22">
    <source>
        <dbReference type="ARBA" id="ARBA00048047"/>
    </source>
</evidence>
<dbReference type="PIRSF" id="PIRSF009283">
    <property type="entry name" value="HPP_dOase"/>
    <property type="match status" value="1"/>
</dbReference>
<dbReference type="GO" id="GO:0042803">
    <property type="term" value="F:protein homodimerization activity"/>
    <property type="evidence" value="ECO:0007669"/>
    <property type="project" value="UniProtKB-ARBA"/>
</dbReference>
<sequence length="392" mass="44703">MIYPIFFHQHEQGRFVCFDHITFWVGNAKQAASFYCNKLGFEPLAYSGLETGSRDMVSHVVKQGKIIYVFSSALNPGNKEMGEHLVQHGDGVKDVAFTVNNCEFLVQKARERGAIVVKEPHVLEDKFGRVKLAVLQTYGDTTHTLVEREGYNGLFLPGFHAPLFRDPLLDKLPCGKLDFIDHVVGNQPDDEMVPVVEWYQKNLLFHRFWSVDDKQLQTQFSALRSIVVANYEETVKMPINEPAMGKRKSQIQEYVEYYGGPGVQHIAMNTSNIIEAIRNLKERGMEFMSVPGTYYHQLRENLKLSKVKITEDISILEELKILVDYDDNGYLLQIFTKPVQDRPTVFLEVIQRHNHQGFGAGNFKSLFEAIEADQNARGNLTVLTPNGNTEEI</sequence>
<feature type="binding site" evidence="24">
    <location>
        <position position="348"/>
    </location>
    <ligand>
        <name>Fe cation</name>
        <dbReference type="ChEBI" id="CHEBI:24875"/>
    </ligand>
</feature>
<comment type="similarity">
    <text evidence="5 23">Belongs to the 4HPPD family.</text>
</comment>
<name>A0A8B9JDI6_ASTMX</name>
<evidence type="ECO:0000313" key="26">
    <source>
        <dbReference type="Ensembl" id="ENSAMXP00005019948.1"/>
    </source>
</evidence>
<dbReference type="InterPro" id="IPR037523">
    <property type="entry name" value="VOC_core"/>
</dbReference>
<gene>
    <name evidence="26" type="primary">hpdb</name>
</gene>
<feature type="binding site" evidence="24">
    <location>
        <position position="265"/>
    </location>
    <ligand>
        <name>Fe cation</name>
        <dbReference type="ChEBI" id="CHEBI:24875"/>
    </ligand>
</feature>
<dbReference type="FunFam" id="3.10.180.10:FF:000022">
    <property type="entry name" value="4-hydroxyphenylpyruvate dioxygenase"/>
    <property type="match status" value="1"/>
</dbReference>
<keyword evidence="18" id="KW-0333">Golgi apparatus</keyword>
<evidence type="ECO:0000256" key="11">
    <source>
        <dbReference type="ARBA" id="ARBA00022737"/>
    </source>
</evidence>
<keyword evidence="16" id="KW-0560">Oxidoreductase</keyword>
<dbReference type="CDD" id="cd08342">
    <property type="entry name" value="HPPD_N_like"/>
    <property type="match status" value="1"/>
</dbReference>
<evidence type="ECO:0000256" key="3">
    <source>
        <dbReference type="ARBA" id="ARBA00004496"/>
    </source>
</evidence>
<feature type="domain" description="VOC" evidence="25">
    <location>
        <begin position="179"/>
        <end position="337"/>
    </location>
</feature>
<keyword evidence="11" id="KW-0677">Repeat</keyword>
<dbReference type="FunFam" id="3.10.180.10:FF:000008">
    <property type="entry name" value="4-hydroxyphenylpyruvate dioxygenase"/>
    <property type="match status" value="1"/>
</dbReference>
<comment type="function">
    <text evidence="21">Catalyzes the conversion of 4-hydroxyphenylpyruvic acid to homogentisic acid, one of the steps in tyrosine catabolism.</text>
</comment>
<evidence type="ECO:0000256" key="18">
    <source>
        <dbReference type="ARBA" id="ARBA00023034"/>
    </source>
</evidence>
<dbReference type="CDD" id="cd07250">
    <property type="entry name" value="HPPD_C_like"/>
    <property type="match status" value="1"/>
</dbReference>
<evidence type="ECO:0000259" key="25">
    <source>
        <dbReference type="PROSITE" id="PS51819"/>
    </source>
</evidence>
<comment type="cofactor">
    <cofactor evidence="24">
        <name>Fe cation</name>
        <dbReference type="ChEBI" id="CHEBI:24875"/>
    </cofactor>
    <text evidence="24">Binds 1 Fe cation per subunit.</text>
</comment>
<dbReference type="InterPro" id="IPR029068">
    <property type="entry name" value="Glyas_Bleomycin-R_OHBP_Dase"/>
</dbReference>
<keyword evidence="15" id="KW-0007">Acetylation</keyword>
<dbReference type="InterPro" id="IPR041735">
    <property type="entry name" value="4OHPhenylPyrv_dOase_C"/>
</dbReference>
<dbReference type="NCBIfam" id="TIGR01263">
    <property type="entry name" value="4HPPD"/>
    <property type="match status" value="1"/>
</dbReference>
<dbReference type="PROSITE" id="PS51819">
    <property type="entry name" value="VOC"/>
    <property type="match status" value="2"/>
</dbReference>
<dbReference type="PANTHER" id="PTHR11959">
    <property type="entry name" value="4-HYDROXYPHENYLPYRUVATE DIOXYGENASE"/>
    <property type="match status" value="1"/>
</dbReference>
<evidence type="ECO:0000256" key="13">
    <source>
        <dbReference type="ARBA" id="ARBA00022878"/>
    </source>
</evidence>
<keyword evidence="19" id="KW-0472">Membrane</keyword>
<dbReference type="PROSITE" id="PS00934">
    <property type="entry name" value="GLYOXALASE_I_1"/>
    <property type="match status" value="1"/>
</dbReference>
<accession>A0A8B9JDI6</accession>
<keyword evidence="10 24" id="KW-0479">Metal-binding</keyword>
<evidence type="ECO:0000256" key="2">
    <source>
        <dbReference type="ARBA" id="ARBA00004406"/>
    </source>
</evidence>
<evidence type="ECO:0000256" key="7">
    <source>
        <dbReference type="ARBA" id="ARBA00018452"/>
    </source>
</evidence>
<evidence type="ECO:0000256" key="17">
    <source>
        <dbReference type="ARBA" id="ARBA00023004"/>
    </source>
</evidence>
<evidence type="ECO:0000256" key="6">
    <source>
        <dbReference type="ARBA" id="ARBA00011738"/>
    </source>
</evidence>
<comment type="catalytic activity">
    <reaction evidence="22">
        <text>3-(4-hydroxyphenyl)pyruvate + O2 = homogentisate + CO2</text>
        <dbReference type="Rhea" id="RHEA:16189"/>
        <dbReference type="ChEBI" id="CHEBI:15379"/>
        <dbReference type="ChEBI" id="CHEBI:16169"/>
        <dbReference type="ChEBI" id="CHEBI:16526"/>
        <dbReference type="ChEBI" id="CHEBI:36242"/>
        <dbReference type="EC" id="1.13.11.27"/>
    </reaction>
    <physiologicalReaction direction="left-to-right" evidence="22">
        <dbReference type="Rhea" id="RHEA:16190"/>
    </physiologicalReaction>
</comment>
<feature type="domain" description="VOC" evidence="25">
    <location>
        <begin position="17"/>
        <end position="148"/>
    </location>
</feature>
<dbReference type="Proteomes" id="UP000694621">
    <property type="component" value="Unplaced"/>
</dbReference>
<evidence type="ECO:0000256" key="20">
    <source>
        <dbReference type="ARBA" id="ARBA00023232"/>
    </source>
</evidence>
<dbReference type="AlphaFoldDB" id="A0A8B9JDI6"/>
<dbReference type="SUPFAM" id="SSF54593">
    <property type="entry name" value="Glyoxalase/Bleomycin resistance protein/Dihydroxybiphenyl dioxygenase"/>
    <property type="match status" value="1"/>
</dbReference>
<dbReference type="GO" id="GO:0005789">
    <property type="term" value="C:endoplasmic reticulum membrane"/>
    <property type="evidence" value="ECO:0007669"/>
    <property type="project" value="UniProtKB-SubCell"/>
</dbReference>
<proteinExistence type="inferred from homology"/>
<evidence type="ECO:0000256" key="12">
    <source>
        <dbReference type="ARBA" id="ARBA00022824"/>
    </source>
</evidence>
<dbReference type="GO" id="GO:0000139">
    <property type="term" value="C:Golgi membrane"/>
    <property type="evidence" value="ECO:0007669"/>
    <property type="project" value="UniProtKB-SubCell"/>
</dbReference>
<keyword evidence="9" id="KW-0597">Phosphoprotein</keyword>
<keyword evidence="14" id="KW-0223">Dioxygenase</keyword>
<reference evidence="26" key="1">
    <citation type="submission" date="2025-08" db="UniProtKB">
        <authorList>
            <consortium name="Ensembl"/>
        </authorList>
    </citation>
    <scope>IDENTIFICATION</scope>
</reference>
<keyword evidence="13" id="KW-0828">Tyrosine catabolism</keyword>
<dbReference type="GO" id="GO:0046872">
    <property type="term" value="F:metal ion binding"/>
    <property type="evidence" value="ECO:0007669"/>
    <property type="project" value="UniProtKB-KW"/>
</dbReference>
<evidence type="ECO:0000256" key="1">
    <source>
        <dbReference type="ARBA" id="ARBA00004395"/>
    </source>
</evidence>
<dbReference type="GO" id="GO:0004462">
    <property type="term" value="F:lactoylglutathione lyase activity"/>
    <property type="evidence" value="ECO:0007669"/>
    <property type="project" value="InterPro"/>
</dbReference>
<evidence type="ECO:0000256" key="16">
    <source>
        <dbReference type="ARBA" id="ARBA00023002"/>
    </source>
</evidence>
<keyword evidence="20" id="KW-0585">Phenylalanine catabolism</keyword>
<dbReference type="InterPro" id="IPR018146">
    <property type="entry name" value="Glyoxalase_1_CS"/>
</dbReference>
<dbReference type="Pfam" id="PF00903">
    <property type="entry name" value="Glyoxalase"/>
    <property type="match status" value="2"/>
</dbReference>
<dbReference type="PANTHER" id="PTHR11959:SF12">
    <property type="entry name" value="4-HYDROXYPHENYLPYRUVATE DIOXYGENASE"/>
    <property type="match status" value="1"/>
</dbReference>
<dbReference type="GO" id="GO:0006559">
    <property type="term" value="P:L-phenylalanine catabolic process"/>
    <property type="evidence" value="ECO:0007669"/>
    <property type="project" value="UniProtKB-KW"/>
</dbReference>
<dbReference type="InterPro" id="IPR041736">
    <property type="entry name" value="4OHPhenylPyrv_dOase_N"/>
</dbReference>
<evidence type="ECO:0000256" key="23">
    <source>
        <dbReference type="PIRNR" id="PIRNR009283"/>
    </source>
</evidence>
<comment type="pathway">
    <text evidence="4">Amino-acid degradation; L-phenylalanine degradation; acetoacetate and fumarate from L-phenylalanine: step 3/6.</text>
</comment>
<feature type="binding site" evidence="24">
    <location>
        <position position="182"/>
    </location>
    <ligand>
        <name>Fe cation</name>
        <dbReference type="ChEBI" id="CHEBI:24875"/>
    </ligand>
</feature>
<evidence type="ECO:0000313" key="27">
    <source>
        <dbReference type="Proteomes" id="UP000694621"/>
    </source>
</evidence>
<dbReference type="Ensembl" id="ENSAMXT00005022045.1">
    <property type="protein sequence ID" value="ENSAMXP00005019948.1"/>
    <property type="gene ID" value="ENSAMXG00005009838.1"/>
</dbReference>
<evidence type="ECO:0000256" key="5">
    <source>
        <dbReference type="ARBA" id="ARBA00005877"/>
    </source>
</evidence>
<comment type="subcellular location">
    <subcellularLocation>
        <location evidence="3">Cytoplasm</location>
    </subcellularLocation>
    <subcellularLocation>
        <location evidence="2">Endoplasmic reticulum membrane</location>
        <topology evidence="2">Peripheral membrane protein</topology>
    </subcellularLocation>
    <subcellularLocation>
        <location evidence="1">Golgi apparatus membrane</location>
        <topology evidence="1">Peripheral membrane protein</topology>
    </subcellularLocation>
</comment>
<protein>
    <recommendedName>
        <fullName evidence="7 23">4-hydroxyphenylpyruvate dioxygenase</fullName>
    </recommendedName>
</protein>
<evidence type="ECO:0000256" key="9">
    <source>
        <dbReference type="ARBA" id="ARBA00022553"/>
    </source>
</evidence>
<dbReference type="InterPro" id="IPR004360">
    <property type="entry name" value="Glyas_Fos-R_dOase_dom"/>
</dbReference>
<organism evidence="26 27">
    <name type="scientific">Astyanax mexicanus</name>
    <name type="common">Blind cave fish</name>
    <name type="synonym">Astyanax fasciatus mexicanus</name>
    <dbReference type="NCBI Taxonomy" id="7994"/>
    <lineage>
        <taxon>Eukaryota</taxon>
        <taxon>Metazoa</taxon>
        <taxon>Chordata</taxon>
        <taxon>Craniata</taxon>
        <taxon>Vertebrata</taxon>
        <taxon>Euteleostomi</taxon>
        <taxon>Actinopterygii</taxon>
        <taxon>Neopterygii</taxon>
        <taxon>Teleostei</taxon>
        <taxon>Ostariophysi</taxon>
        <taxon>Characiformes</taxon>
        <taxon>Characoidei</taxon>
        <taxon>Acestrorhamphidae</taxon>
        <taxon>Acestrorhamphinae</taxon>
        <taxon>Astyanax</taxon>
    </lineage>
</organism>
<keyword evidence="12" id="KW-0256">Endoplasmic reticulum</keyword>